<gene>
    <name evidence="1" type="ORF">PGCG_00178</name>
</gene>
<dbReference type="EMBL" id="KC662249">
    <property type="protein sequence ID" value="AGM15489.1"/>
    <property type="molecule type" value="Genomic_DNA"/>
</dbReference>
<evidence type="ECO:0000313" key="1">
    <source>
        <dbReference type="EMBL" id="AGM15489.1"/>
    </source>
</evidence>
<organism evidence="1 2">
    <name type="scientific">Phaeocystis globosa virus PgV-16T</name>
    <dbReference type="NCBI Taxonomy" id="3071227"/>
    <lineage>
        <taxon>Viruses</taxon>
        <taxon>Varidnaviria</taxon>
        <taxon>Bamfordvirae</taxon>
        <taxon>Nucleocytoviricota</taxon>
        <taxon>Megaviricetes</taxon>
        <taxon>Imitervirales</taxon>
        <taxon>Mesomimiviridae</taxon>
        <taxon>Tethysvirus</taxon>
        <taxon>Tethysvirus hollandense</taxon>
    </lineage>
</organism>
<protein>
    <submittedName>
        <fullName evidence="1">DNA-directed RNA polymerase II subunit D</fullName>
    </submittedName>
</protein>
<keyword evidence="2" id="KW-1185">Reference proteome</keyword>
<proteinExistence type="predicted"/>
<evidence type="ECO:0000313" key="2">
    <source>
        <dbReference type="Proteomes" id="UP000204225"/>
    </source>
</evidence>
<dbReference type="Proteomes" id="UP000204225">
    <property type="component" value="Segment"/>
</dbReference>
<sequence>MSGEPKLSNVEETNDVLKFTLSNINISIANGIRRVLLSEVPSVVFKTTPYKENRVDIKVNKSRLNNELIKQRVSCIPIHITNVYDFPYQNYVVELDVINDTNANIYATTGDFKVKNTETNNYLESDEVKKLFPPDPITGDYINILHLRPRLTDTSEREHIKFEATLKIATASEDSTFNVVSTCAYGNTLDPVKIKDAWEEKELALKAKSATSEEIEFAKKDWMLLDAKRLFKSDSYDFVIETVGIYTNFELMDSATGILIQKLYTTLESLKNEPDLISDAVDTLENSYIIVLQNEDYTVGKIIEYMLFNKYFQETKELNYVGFLKKHPHDKDSFIKIGAKNILSKDEIISMVEDCVNMSIELIIVIKKYFATV</sequence>
<accession>A0AC59EX26</accession>
<name>A0AC59EX26_9VIRU</name>
<reference evidence="1 2" key="1">
    <citation type="journal article" date="2013" name="Proc. Natl. Acad. Sci. U.S.A.">
        <title>Genome of Phaeocystis globosa virus PgV-16T highlights the common ancestry of the largest known DNA viruses infecting eukaryotes.</title>
        <authorList>
            <person name="Santini S."/>
            <person name="Jeudy S."/>
            <person name="Bartoli J."/>
            <person name="Poirot O."/>
            <person name="Lescot M."/>
            <person name="Abergel C."/>
            <person name="Barbe V."/>
            <person name="Wommack K.E."/>
            <person name="Noordeloos A.A."/>
            <person name="Brussaard C.P."/>
            <person name="Claverie J.M."/>
        </authorList>
    </citation>
    <scope>NUCLEOTIDE SEQUENCE [LARGE SCALE GENOMIC DNA]</scope>
    <source>
        <strain evidence="1 2">16T</strain>
    </source>
</reference>
<keyword evidence="1" id="KW-0240">DNA-directed RNA polymerase</keyword>
<keyword evidence="1" id="KW-0804">Transcription</keyword>